<accession>A0ABS5MJE7</accession>
<gene>
    <name evidence="1" type="ORF">JJQ58_00845</name>
</gene>
<sequence>MEEGQYKIHEVDQIILEDFNDIFAKGKGKKNKVNKIGAGELSPEQILAMT</sequence>
<reference evidence="1 2" key="1">
    <citation type="submission" date="2021-05" db="EMBL/GenBank/DDBJ databases">
        <title>Staphylococcus fleurettii isolated from lake water in First Nation community in Manitoba, Canada.</title>
        <authorList>
            <person name="Bashar S."/>
            <person name="Murdock A."/>
            <person name="Patidar R."/>
            <person name="Golding G."/>
            <person name="Farenhorst A."/>
            <person name="Kumar A."/>
        </authorList>
    </citation>
    <scope>NUCLEOTIDE SEQUENCE [LARGE SCALE GENOMIC DNA]</scope>
    <source>
        <strain evidence="1 2">SF002</strain>
    </source>
</reference>
<proteinExistence type="predicted"/>
<evidence type="ECO:0000313" key="1">
    <source>
        <dbReference type="EMBL" id="MBS3696025.1"/>
    </source>
</evidence>
<protein>
    <submittedName>
        <fullName evidence="1">Uncharacterized protein</fullName>
    </submittedName>
</protein>
<comment type="caution">
    <text evidence="1">The sequence shown here is derived from an EMBL/GenBank/DDBJ whole genome shotgun (WGS) entry which is preliminary data.</text>
</comment>
<dbReference type="RefSeq" id="WP_212576908.1">
    <property type="nucleotide sequence ID" value="NZ_JAGXBM010000001.1"/>
</dbReference>
<keyword evidence="2" id="KW-1185">Reference proteome</keyword>
<dbReference type="EMBL" id="JAGXBM010000001">
    <property type="protein sequence ID" value="MBS3696025.1"/>
    <property type="molecule type" value="Genomic_DNA"/>
</dbReference>
<dbReference type="Proteomes" id="UP000681586">
    <property type="component" value="Unassembled WGS sequence"/>
</dbReference>
<name>A0ABS5MJE7_9STAP</name>
<evidence type="ECO:0000313" key="2">
    <source>
        <dbReference type="Proteomes" id="UP000681586"/>
    </source>
</evidence>
<organism evidence="1 2">
    <name type="scientific">Mammaliicoccus fleurettii</name>
    <dbReference type="NCBI Taxonomy" id="150056"/>
    <lineage>
        <taxon>Bacteria</taxon>
        <taxon>Bacillati</taxon>
        <taxon>Bacillota</taxon>
        <taxon>Bacilli</taxon>
        <taxon>Bacillales</taxon>
        <taxon>Staphylococcaceae</taxon>
        <taxon>Mammaliicoccus</taxon>
    </lineage>
</organism>